<keyword evidence="5" id="KW-1185">Reference proteome</keyword>
<evidence type="ECO:0000256" key="1">
    <source>
        <dbReference type="ARBA" id="ARBA00022490"/>
    </source>
</evidence>
<sequence>MSVPALVDELRQMCKSRQIEEFWKRCGELSAIWTEEGKRPASDQAIHSVIGQLDSILAENNADNSYCLVSLAILMIRSNLEKDIKEKGDHERQLQSCEFYLNQIESFINGSAQLEGFSPPLNRRKAMVSNLSLLLEQIRDLLFLNIDRSLELVERALEWAQTNASEITPFHTHLCVLSLKGGRWSVILPHLKHSLFEISEGFSKPESFILFFYYGAIIFGVNRQWKSMEQYLINAFACPFNQHSHILIDAFKKYLLVGLILNRKEDKFATYMHKTRAQNSLFAEKQPKPMRKKDRRRPSHQPADVLCAESLEQANRINRIWPYNYFVKECRKDNEREVMQKMKNVFEADGNLGLAEVAVQTLQERRVKNLAGFYVTIPLSKIYGYINLESNEQTKNLIERMIRENELKARLDGENIHFFERDKKEEQKEMFARISENSPVLLDLKERLDSLMNEKELDPSYIQAKMSYQERESDSTAKPYTSPAFKEILKKHQEQKEKINQESFEDRGCSNVQCNLIAVVGNVTGPNHKNKTGFKVDVELFDRLPNGEIIKGAINFWSNVEDKACSWLSPAVKGGDIVVLIGVSVQIIGTRMGPFGKIQYFGSNRRRHVLVYPMENLMTKDATAFKLGSATIFDPHHPVLNFRNFAREEKFESEISSRLEKLVKTHGEQMRSARKKFVVGIVEEVIYKKDELNVPCLIRIKTKDLTSKIFKKDAPETINHFEQEIWAAKMQESLRKRNCRVETSASKKTKMITGQIFYVTLSDLAKEAIPALKEKLKPDNCIILNRDRIEAMAGGNMIEYKMRWDNYSFPEGAIQTAALNEISFTAG</sequence>
<evidence type="ECO:0000313" key="4">
    <source>
        <dbReference type="EMBL" id="CAG5099289.1"/>
    </source>
</evidence>
<feature type="domain" description="COP9 signalosome complex subunit 3 N-terminal helical repeats" evidence="3">
    <location>
        <begin position="43"/>
        <end position="271"/>
    </location>
</feature>
<dbReference type="PANTHER" id="PTHR10758">
    <property type="entry name" value="26S PROTEASOME NON-ATPASE REGULATORY SUBUNIT 3/COP9 SIGNALOSOME COMPLEX SUBUNIT 3"/>
    <property type="match status" value="1"/>
</dbReference>
<feature type="compositionally biased region" description="Basic residues" evidence="2">
    <location>
        <begin position="288"/>
        <end position="299"/>
    </location>
</feature>
<dbReference type="EMBL" id="OU015569">
    <property type="protein sequence ID" value="CAG5099289.1"/>
    <property type="molecule type" value="Genomic_DNA"/>
</dbReference>
<accession>A0ABN7SK96</accession>
<evidence type="ECO:0000259" key="3">
    <source>
        <dbReference type="Pfam" id="PF22788"/>
    </source>
</evidence>
<gene>
    <name evidence="4" type="ORF">OKIOD_LOCUS7972</name>
</gene>
<evidence type="ECO:0000256" key="2">
    <source>
        <dbReference type="SAM" id="MobiDB-lite"/>
    </source>
</evidence>
<name>A0ABN7SK96_OIKDI</name>
<proteinExistence type="predicted"/>
<dbReference type="InterPro" id="IPR050756">
    <property type="entry name" value="CSN3"/>
</dbReference>
<keyword evidence="1" id="KW-0963">Cytoplasm</keyword>
<protein>
    <submittedName>
        <fullName evidence="4">Oidioi.mRNA.OKI2018_I69.XSR.g16414.t1.cds</fullName>
    </submittedName>
</protein>
<dbReference type="PANTHER" id="PTHR10758:SF1">
    <property type="entry name" value="COP9 SIGNALOSOME COMPLEX SUBUNIT 3"/>
    <property type="match status" value="1"/>
</dbReference>
<dbReference type="Pfam" id="PF22788">
    <property type="entry name" value="COP9_hel_rpt"/>
    <property type="match status" value="1"/>
</dbReference>
<feature type="region of interest" description="Disordered" evidence="2">
    <location>
        <begin position="282"/>
        <end position="301"/>
    </location>
</feature>
<organism evidence="4 5">
    <name type="scientific">Oikopleura dioica</name>
    <name type="common">Tunicate</name>
    <dbReference type="NCBI Taxonomy" id="34765"/>
    <lineage>
        <taxon>Eukaryota</taxon>
        <taxon>Metazoa</taxon>
        <taxon>Chordata</taxon>
        <taxon>Tunicata</taxon>
        <taxon>Appendicularia</taxon>
        <taxon>Copelata</taxon>
        <taxon>Oikopleuridae</taxon>
        <taxon>Oikopleura</taxon>
    </lineage>
</organism>
<evidence type="ECO:0000313" key="5">
    <source>
        <dbReference type="Proteomes" id="UP001158576"/>
    </source>
</evidence>
<reference evidence="4 5" key="1">
    <citation type="submission" date="2021-04" db="EMBL/GenBank/DDBJ databases">
        <authorList>
            <person name="Bliznina A."/>
        </authorList>
    </citation>
    <scope>NUCLEOTIDE SEQUENCE [LARGE SCALE GENOMIC DNA]</scope>
</reference>
<dbReference type="InterPro" id="IPR055089">
    <property type="entry name" value="COP9_N"/>
</dbReference>
<dbReference type="Proteomes" id="UP001158576">
    <property type="component" value="Chromosome XSR"/>
</dbReference>